<feature type="region of interest" description="Disordered" evidence="3">
    <location>
        <begin position="723"/>
        <end position="784"/>
    </location>
</feature>
<sequence>MRAHSPPQSEKLATTTLVDSDLLPLDQDYDILYGRIPSTDGEGPHDTSMMAQAVPHQIIDRKRVKVYELRNNDWFDRGTGLCSSTYITTEDGEVKEPRIIVESEDAPERLLLDTRINHEDGFQKQQDTLIVWTEPSTSLDMALSFQEAEGCLLIWNFINEVQRSIAPQIGEDNMSDEVPVDITATITLPPAELANLEDIETNMRIMSTTASGRDALSRCIISDEYIHKLIPLVEVAEDLESLADLHHLCNIVKIILLMNDTAIIEYALSDECLLGVVGALEYDPDFPSHKANHREWLSKGRFKEVVPIVEEKIRLKIHQTYRLQYLKDVVLARILDDPTFSVLNSLIFFNQVDIVQHIQGNASFLTDLFGIFTDPTETMIRKKQAVFFIQQCCAIIKNLQAPARMSLYSTFLSHGLLHVINFGLRNPDVSVRIGATDVLVSMIDHDPQMIRQTIYRQMHDESIQLTDTLIDLLHVEVDLGIKSQICDALKVLLDPVPIQVTVESGISANGKEPQVTRRLQADPQQELFFGHFYEHSAVRLFKPLLDLENQQELHFNVLSESIFNYLNDLINFFVRAHHHRCKFFMMQHNIAYRFVQLLHCGVKHLQLVAVRFFRQLIATRDEFYTRHIMEKRLIEHIFDLLERCLPRDNLLCSACLDFFDFFVKEDVVELTKHLVTAYSDRIKKLSYLTTFNDLLTGRYPQLVPQHPQHQAILASNGHLASQQQLASSSADGDLSGVRAPNGVHSSALDSISMDPDEEAYWNGDDDDDDLHNSLGSPDDDHVNGESSVLKQLVDYQSDEEGDEGEGSSDPIEPELDTDAATSLGNANNEVPADVSNEPAVLSDGEEADDAGAGANNDNGNNSDLENVSPPSSAQKAASSAALSGPPPERVSEKRRREEDEDDELSKMMLQNKRRNSRSNSLNSNTSVLHKMSTGGINGNGAEADNGDSLSTSGSSTPKKISINITSPALQAVATEATGPGQGDDMA</sequence>
<feature type="compositionally biased region" description="Low complexity" evidence="3">
    <location>
        <begin position="871"/>
        <end position="883"/>
    </location>
</feature>
<proteinExistence type="predicted"/>
<dbReference type="InterPro" id="IPR051137">
    <property type="entry name" value="PP4R3-like"/>
</dbReference>
<gene>
    <name evidence="6" type="primary">PSY2</name>
    <name evidence="6" type="ORF">SEUCBS140593_007466</name>
</gene>
<dbReference type="SUPFAM" id="SSF48371">
    <property type="entry name" value="ARM repeat"/>
    <property type="match status" value="1"/>
</dbReference>
<dbReference type="SUPFAM" id="SSF50729">
    <property type="entry name" value="PH domain-like"/>
    <property type="match status" value="1"/>
</dbReference>
<dbReference type="PANTHER" id="PTHR23318:SF0">
    <property type="entry name" value="SERINE_THREONINE-PROTEIN PHOSPHATASE 4 REGULATORY SUBUNIT 3"/>
    <property type="match status" value="1"/>
</dbReference>
<evidence type="ECO:0000256" key="2">
    <source>
        <dbReference type="ARBA" id="ARBA00023242"/>
    </source>
</evidence>
<feature type="compositionally biased region" description="Acidic residues" evidence="3">
    <location>
        <begin position="754"/>
        <end position="769"/>
    </location>
</feature>
<dbReference type="InterPro" id="IPR016024">
    <property type="entry name" value="ARM-type_fold"/>
</dbReference>
<protein>
    <submittedName>
        <fullName evidence="6">Platinum sensitivity protein</fullName>
    </submittedName>
</protein>
<name>A0ABP0CDE8_9PEZI</name>
<evidence type="ECO:0000256" key="1">
    <source>
        <dbReference type="ARBA" id="ARBA00004123"/>
    </source>
</evidence>
<dbReference type="PANTHER" id="PTHR23318">
    <property type="entry name" value="ATP SYNTHASE GAMMA-RELATED"/>
    <property type="match status" value="1"/>
</dbReference>
<evidence type="ECO:0000313" key="7">
    <source>
        <dbReference type="Proteomes" id="UP001642482"/>
    </source>
</evidence>
<feature type="domain" description="PP4R3 EVH1-like" evidence="5">
    <location>
        <begin position="61"/>
        <end position="165"/>
    </location>
</feature>
<dbReference type="InterPro" id="IPR011989">
    <property type="entry name" value="ARM-like"/>
</dbReference>
<dbReference type="Pfam" id="PF22972">
    <property type="entry name" value="EVH1_PP4R3"/>
    <property type="match status" value="1"/>
</dbReference>
<feature type="domain" description="Serine/threonine-protein phosphatase 4 regulatory subunit 3-like central" evidence="4">
    <location>
        <begin position="199"/>
        <end position="699"/>
    </location>
</feature>
<keyword evidence="2" id="KW-0539">Nucleus</keyword>
<accession>A0ABP0CDE8</accession>
<evidence type="ECO:0000256" key="3">
    <source>
        <dbReference type="SAM" id="MobiDB-lite"/>
    </source>
</evidence>
<dbReference type="InterPro" id="IPR011993">
    <property type="entry name" value="PH-like_dom_sf"/>
</dbReference>
<comment type="caution">
    <text evidence="6">The sequence shown here is derived from an EMBL/GenBank/DDBJ whole genome shotgun (WGS) entry which is preliminary data.</text>
</comment>
<feature type="compositionally biased region" description="Low complexity" evidence="3">
    <location>
        <begin position="917"/>
        <end position="926"/>
    </location>
</feature>
<organism evidence="6 7">
    <name type="scientific">Sporothrix eucalyptigena</name>
    <dbReference type="NCBI Taxonomy" id="1812306"/>
    <lineage>
        <taxon>Eukaryota</taxon>
        <taxon>Fungi</taxon>
        <taxon>Dikarya</taxon>
        <taxon>Ascomycota</taxon>
        <taxon>Pezizomycotina</taxon>
        <taxon>Sordariomycetes</taxon>
        <taxon>Sordariomycetidae</taxon>
        <taxon>Ophiostomatales</taxon>
        <taxon>Ophiostomataceae</taxon>
        <taxon>Sporothrix</taxon>
    </lineage>
</organism>
<keyword evidence="7" id="KW-1185">Reference proteome</keyword>
<feature type="compositionally biased region" description="Low complexity" evidence="3">
    <location>
        <begin position="850"/>
        <end position="861"/>
    </location>
</feature>
<evidence type="ECO:0000313" key="6">
    <source>
        <dbReference type="EMBL" id="CAK7230097.1"/>
    </source>
</evidence>
<dbReference type="Gene3D" id="1.25.10.10">
    <property type="entry name" value="Leucine-rich Repeat Variant"/>
    <property type="match status" value="1"/>
</dbReference>
<dbReference type="Pfam" id="PF04802">
    <property type="entry name" value="PP4R3"/>
    <property type="match status" value="1"/>
</dbReference>
<dbReference type="InterPro" id="IPR055236">
    <property type="entry name" value="EVH1_PP4R3"/>
</dbReference>
<dbReference type="EMBL" id="CAWUHD010000091">
    <property type="protein sequence ID" value="CAK7230097.1"/>
    <property type="molecule type" value="Genomic_DNA"/>
</dbReference>
<evidence type="ECO:0000259" key="5">
    <source>
        <dbReference type="Pfam" id="PF22972"/>
    </source>
</evidence>
<feature type="compositionally biased region" description="Acidic residues" evidence="3">
    <location>
        <begin position="796"/>
        <end position="817"/>
    </location>
</feature>
<comment type="subcellular location">
    <subcellularLocation>
        <location evidence="1">Nucleus</location>
    </subcellularLocation>
</comment>
<dbReference type="InterPro" id="IPR006887">
    <property type="entry name" value="P4R3-like_central_dom"/>
</dbReference>
<dbReference type="Proteomes" id="UP001642482">
    <property type="component" value="Unassembled WGS sequence"/>
</dbReference>
<feature type="region of interest" description="Disordered" evidence="3">
    <location>
        <begin position="796"/>
        <end position="960"/>
    </location>
</feature>
<evidence type="ECO:0000259" key="4">
    <source>
        <dbReference type="Pfam" id="PF04802"/>
    </source>
</evidence>
<reference evidence="6 7" key="1">
    <citation type="submission" date="2024-01" db="EMBL/GenBank/DDBJ databases">
        <authorList>
            <person name="Allen C."/>
            <person name="Tagirdzhanova G."/>
        </authorList>
    </citation>
    <scope>NUCLEOTIDE SEQUENCE [LARGE SCALE GENOMIC DNA]</scope>
</reference>
<feature type="compositionally biased region" description="Polar residues" evidence="3">
    <location>
        <begin position="819"/>
        <end position="828"/>
    </location>
</feature>
<feature type="compositionally biased region" description="Polar residues" evidence="3">
    <location>
        <begin position="947"/>
        <end position="960"/>
    </location>
</feature>
<dbReference type="Gene3D" id="2.30.29.30">
    <property type="entry name" value="Pleckstrin-homology domain (PH domain)/Phosphotyrosine-binding domain (PTB)"/>
    <property type="match status" value="1"/>
</dbReference>